<dbReference type="GO" id="GO:0006189">
    <property type="term" value="P:'de novo' IMP biosynthetic process"/>
    <property type="evidence" value="ECO:0007669"/>
    <property type="project" value="InterPro"/>
</dbReference>
<feature type="region of interest" description="Disordered" evidence="1">
    <location>
        <begin position="1"/>
        <end position="27"/>
    </location>
</feature>
<name>T1D504_9ZZZZ</name>
<organism evidence="3">
    <name type="scientific">mine drainage metagenome</name>
    <dbReference type="NCBI Taxonomy" id="410659"/>
    <lineage>
        <taxon>unclassified sequences</taxon>
        <taxon>metagenomes</taxon>
        <taxon>ecological metagenomes</taxon>
    </lineage>
</organism>
<dbReference type="GO" id="GO:0004642">
    <property type="term" value="F:phosphoribosylformylglycinamidine synthase activity"/>
    <property type="evidence" value="ECO:0007669"/>
    <property type="project" value="InterPro"/>
</dbReference>
<evidence type="ECO:0000256" key="1">
    <source>
        <dbReference type="SAM" id="MobiDB-lite"/>
    </source>
</evidence>
<reference evidence="3" key="1">
    <citation type="submission" date="2013-08" db="EMBL/GenBank/DDBJ databases">
        <authorList>
            <person name="Mendez C."/>
            <person name="Richter M."/>
            <person name="Ferrer M."/>
            <person name="Sanchez J."/>
        </authorList>
    </citation>
    <scope>NUCLEOTIDE SEQUENCE</scope>
</reference>
<dbReference type="Gene3D" id="1.10.8.750">
    <property type="entry name" value="Phosphoribosylformylglycinamidine synthase, linker domain"/>
    <property type="match status" value="1"/>
</dbReference>
<proteinExistence type="predicted"/>
<dbReference type="InterPro" id="IPR010074">
    <property type="entry name" value="PRibForGlyAmidine_synth_PurL"/>
</dbReference>
<accession>T1D504</accession>
<dbReference type="PANTHER" id="PTHR43555">
    <property type="entry name" value="PHOSPHORIBOSYLFORMYLGLYCINAMIDINE SYNTHASE SUBUNIT PURL"/>
    <property type="match status" value="1"/>
</dbReference>
<dbReference type="InterPro" id="IPR041609">
    <property type="entry name" value="PurL_linker"/>
</dbReference>
<gene>
    <name evidence="3" type="ORF">B1B_01079</name>
</gene>
<dbReference type="PANTHER" id="PTHR43555:SF1">
    <property type="entry name" value="PHOSPHORIBOSYLFORMYLGLYCINAMIDINE SYNTHASE SUBUNIT PURL"/>
    <property type="match status" value="1"/>
</dbReference>
<feature type="domain" description="Phosphoribosylformylglycinamidine synthase linker" evidence="2">
    <location>
        <begin position="36"/>
        <end position="85"/>
    </location>
</feature>
<reference evidence="3" key="2">
    <citation type="journal article" date="2014" name="ISME J.">
        <title>Microbial stratification in low pH oxic and suboxic macroscopic growths along an acid mine drainage.</title>
        <authorList>
            <person name="Mendez-Garcia C."/>
            <person name="Mesa V."/>
            <person name="Sprenger R.R."/>
            <person name="Richter M."/>
            <person name="Diez M.S."/>
            <person name="Solano J."/>
            <person name="Bargiela R."/>
            <person name="Golyshina O.V."/>
            <person name="Manteca A."/>
            <person name="Ramos J.L."/>
            <person name="Gallego J.R."/>
            <person name="Llorente I."/>
            <person name="Martins Dos Santos V.A."/>
            <person name="Jensen O.N."/>
            <person name="Pelaez A.I."/>
            <person name="Sanchez J."/>
            <person name="Ferrer M."/>
        </authorList>
    </citation>
    <scope>NUCLEOTIDE SEQUENCE</scope>
</reference>
<dbReference type="SUPFAM" id="SSF109736">
    <property type="entry name" value="FGAM synthase PurL, linker domain"/>
    <property type="match status" value="1"/>
</dbReference>
<sequence>MPNPGEEMQAAVPGAPKPWAPNVQTVPVSRARPAELAKISTERGLGFDREELRRIQEYFRAEGREPTDVELAGLAQSWSEHCSYKSSRVFLKRSFSQLRPKPRVLGTGDAGVMAFEPGWA</sequence>
<dbReference type="Pfam" id="PF18072">
    <property type="entry name" value="FGAR-AT_linker"/>
    <property type="match status" value="1"/>
</dbReference>
<dbReference type="AlphaFoldDB" id="T1D504"/>
<protein>
    <submittedName>
        <fullName evidence="3">Phosphoribosylformylglycinamidine synthase II</fullName>
    </submittedName>
</protein>
<feature type="non-terminal residue" evidence="3">
    <location>
        <position position="120"/>
    </location>
</feature>
<evidence type="ECO:0000259" key="2">
    <source>
        <dbReference type="Pfam" id="PF18072"/>
    </source>
</evidence>
<dbReference type="EMBL" id="AUZY01000787">
    <property type="protein sequence ID" value="EQD77410.1"/>
    <property type="molecule type" value="Genomic_DNA"/>
</dbReference>
<evidence type="ECO:0000313" key="3">
    <source>
        <dbReference type="EMBL" id="EQD77410.1"/>
    </source>
</evidence>
<comment type="caution">
    <text evidence="3">The sequence shown here is derived from an EMBL/GenBank/DDBJ whole genome shotgun (WGS) entry which is preliminary data.</text>
</comment>